<evidence type="ECO:0000256" key="2">
    <source>
        <dbReference type="ARBA" id="ARBA00012438"/>
    </source>
</evidence>
<evidence type="ECO:0000256" key="5">
    <source>
        <dbReference type="ARBA" id="ARBA00022777"/>
    </source>
</evidence>
<organism evidence="9 10">
    <name type="scientific">Haloferax larsenii</name>
    <dbReference type="NCBI Taxonomy" id="302484"/>
    <lineage>
        <taxon>Archaea</taxon>
        <taxon>Methanobacteriati</taxon>
        <taxon>Methanobacteriota</taxon>
        <taxon>Stenosarchaea group</taxon>
        <taxon>Halobacteria</taxon>
        <taxon>Halobacteriales</taxon>
        <taxon>Haloferacaceae</taxon>
        <taxon>Haloferax</taxon>
    </lineage>
</organism>
<evidence type="ECO:0000259" key="8">
    <source>
        <dbReference type="PROSITE" id="PS50109"/>
    </source>
</evidence>
<dbReference type="GO" id="GO:0000156">
    <property type="term" value="F:phosphorelay response regulator activity"/>
    <property type="evidence" value="ECO:0007669"/>
    <property type="project" value="TreeGrafter"/>
</dbReference>
<sequence>MEWQYTIYAYPTIFAAVASAIIFVYTLDFMRQRGQSPVALSFAALAVATTLWTGTTVVKLLAVDAGVKLLAYKVLHIGGTFAPPAFLLFALAYTDRKQYLNRKTVGAIFVVPSVFVLVLFTNPMELAYTGWDLSTTANGVRTLSVEDGPVSTLTFIYVFAALFAAFGVIGHHAIRLGKPFSLQAALLLTGMVAPTVIAVFEFTDTPPLAGGVNLVPASLAIPTMLYAIAVFRYKLLDILPIAYAAAGEHSTDGFIVLDSSETVVHTNDTAGNLLGTRRPLRGNAAADVIPAYDQLKRSDEPLDCQVQQAPNRYVEFTRIPLEQSYGRVGWVITVRDVTPRKQYELSLESRNDELEMLNRIVRHDIRNDMQIVTAYIELAMEDELVEPDGRPYLQTALTRAQNTVELTDALGQLTKVTNEDERLYSVDVGTVVSKVADSVRESHPEATITVASLPAAAILGNDLLESVFVNIIENAIVHNDADDPAVDVGLSVTEDVATVRIADNGPGIPDDKKKEVFGKGEKGLESPGTGVGLYLVDAIVTTYGGKVWVEDNDPRGARFMVELPLA</sequence>
<keyword evidence="3" id="KW-0597">Phosphoprotein</keyword>
<keyword evidence="5" id="KW-0418">Kinase</keyword>
<dbReference type="GO" id="GO:0030295">
    <property type="term" value="F:protein kinase activator activity"/>
    <property type="evidence" value="ECO:0007669"/>
    <property type="project" value="TreeGrafter"/>
</dbReference>
<dbReference type="Pfam" id="PF16927">
    <property type="entry name" value="HisKA_7TM"/>
    <property type="match status" value="1"/>
</dbReference>
<dbReference type="InterPro" id="IPR036097">
    <property type="entry name" value="HisK_dim/P_sf"/>
</dbReference>
<dbReference type="SMART" id="SM00387">
    <property type="entry name" value="HATPase_c"/>
    <property type="match status" value="1"/>
</dbReference>
<keyword evidence="7" id="KW-0812">Transmembrane</keyword>
<dbReference type="CDD" id="cd00130">
    <property type="entry name" value="PAS"/>
    <property type="match status" value="1"/>
</dbReference>
<dbReference type="InterPro" id="IPR031621">
    <property type="entry name" value="HisKA_7TM"/>
</dbReference>
<dbReference type="InterPro" id="IPR050351">
    <property type="entry name" value="BphY/WalK/GraS-like"/>
</dbReference>
<accession>A0A1H7J5E9</accession>
<dbReference type="Pfam" id="PF02518">
    <property type="entry name" value="HATPase_c"/>
    <property type="match status" value="1"/>
</dbReference>
<proteinExistence type="predicted"/>
<dbReference type="InterPro" id="IPR035965">
    <property type="entry name" value="PAS-like_dom_sf"/>
</dbReference>
<feature type="transmembrane region" description="Helical" evidence="7">
    <location>
        <begin position="180"/>
        <end position="200"/>
    </location>
</feature>
<comment type="catalytic activity">
    <reaction evidence="1">
        <text>ATP + protein L-histidine = ADP + protein N-phospho-L-histidine.</text>
        <dbReference type="EC" id="2.7.13.3"/>
    </reaction>
</comment>
<dbReference type="InterPro" id="IPR004358">
    <property type="entry name" value="Sig_transdc_His_kin-like_C"/>
</dbReference>
<dbReference type="NCBIfam" id="TIGR00229">
    <property type="entry name" value="sensory_box"/>
    <property type="match status" value="1"/>
</dbReference>
<dbReference type="CDD" id="cd00075">
    <property type="entry name" value="HATPase"/>
    <property type="match status" value="1"/>
</dbReference>
<dbReference type="SUPFAM" id="SSF55785">
    <property type="entry name" value="PYP-like sensor domain (PAS domain)"/>
    <property type="match status" value="1"/>
</dbReference>
<dbReference type="SMART" id="SM00388">
    <property type="entry name" value="HisKA"/>
    <property type="match status" value="1"/>
</dbReference>
<evidence type="ECO:0000313" key="10">
    <source>
        <dbReference type="Proteomes" id="UP000183894"/>
    </source>
</evidence>
<dbReference type="RefSeq" id="WP_074792502.1">
    <property type="nucleotide sequence ID" value="NZ_FOAD01000001.1"/>
</dbReference>
<evidence type="ECO:0000256" key="6">
    <source>
        <dbReference type="ARBA" id="ARBA00023136"/>
    </source>
</evidence>
<feature type="transmembrane region" description="Helical" evidence="7">
    <location>
        <begin position="212"/>
        <end position="231"/>
    </location>
</feature>
<dbReference type="GO" id="GO:0007234">
    <property type="term" value="P:osmosensory signaling via phosphorelay pathway"/>
    <property type="evidence" value="ECO:0007669"/>
    <property type="project" value="TreeGrafter"/>
</dbReference>
<feature type="transmembrane region" description="Helical" evidence="7">
    <location>
        <begin position="39"/>
        <end position="62"/>
    </location>
</feature>
<evidence type="ECO:0000256" key="4">
    <source>
        <dbReference type="ARBA" id="ARBA00022679"/>
    </source>
</evidence>
<dbReference type="Gene3D" id="3.30.565.10">
    <property type="entry name" value="Histidine kinase-like ATPase, C-terminal domain"/>
    <property type="match status" value="1"/>
</dbReference>
<dbReference type="Gene3D" id="3.30.450.20">
    <property type="entry name" value="PAS domain"/>
    <property type="match status" value="1"/>
</dbReference>
<keyword evidence="4" id="KW-0808">Transferase</keyword>
<evidence type="ECO:0000256" key="7">
    <source>
        <dbReference type="SAM" id="Phobius"/>
    </source>
</evidence>
<dbReference type="InterPro" id="IPR000014">
    <property type="entry name" value="PAS"/>
</dbReference>
<keyword evidence="7" id="KW-1133">Transmembrane helix</keyword>
<gene>
    <name evidence="9" type="ORF">SAMN04488691_1011098</name>
</gene>
<feature type="transmembrane region" description="Helical" evidence="7">
    <location>
        <begin position="148"/>
        <end position="168"/>
    </location>
</feature>
<feature type="transmembrane region" description="Helical" evidence="7">
    <location>
        <begin position="74"/>
        <end position="93"/>
    </location>
</feature>
<dbReference type="EMBL" id="FOAD01000001">
    <property type="protein sequence ID" value="SEK69412.1"/>
    <property type="molecule type" value="Genomic_DNA"/>
</dbReference>
<feature type="transmembrane region" description="Helical" evidence="7">
    <location>
        <begin position="105"/>
        <end position="128"/>
    </location>
</feature>
<dbReference type="PRINTS" id="PR00344">
    <property type="entry name" value="BCTRLSENSOR"/>
</dbReference>
<reference evidence="9 10" key="1">
    <citation type="submission" date="2016-10" db="EMBL/GenBank/DDBJ databases">
        <authorList>
            <person name="de Groot N.N."/>
        </authorList>
    </citation>
    <scope>NUCLEOTIDE SEQUENCE [LARGE SCALE GENOMIC DNA]</scope>
    <source>
        <strain evidence="9 10">CDM_5</strain>
    </source>
</reference>
<evidence type="ECO:0000256" key="3">
    <source>
        <dbReference type="ARBA" id="ARBA00022553"/>
    </source>
</evidence>
<feature type="domain" description="Histidine kinase" evidence="8">
    <location>
        <begin position="360"/>
        <end position="566"/>
    </location>
</feature>
<dbReference type="SUPFAM" id="SSF55874">
    <property type="entry name" value="ATPase domain of HSP90 chaperone/DNA topoisomerase II/histidine kinase"/>
    <property type="match status" value="1"/>
</dbReference>
<dbReference type="GO" id="GO:0016020">
    <property type="term" value="C:membrane"/>
    <property type="evidence" value="ECO:0007669"/>
    <property type="project" value="UniProtKB-SubCell"/>
</dbReference>
<dbReference type="PROSITE" id="PS50109">
    <property type="entry name" value="HIS_KIN"/>
    <property type="match status" value="1"/>
</dbReference>
<dbReference type="InterPro" id="IPR036890">
    <property type="entry name" value="HATPase_C_sf"/>
</dbReference>
<dbReference type="SMART" id="SM00091">
    <property type="entry name" value="PAS"/>
    <property type="match status" value="1"/>
</dbReference>
<dbReference type="EC" id="2.7.13.3" evidence="2"/>
<dbReference type="InterPro" id="IPR005467">
    <property type="entry name" value="His_kinase_dom"/>
</dbReference>
<dbReference type="InterPro" id="IPR003594">
    <property type="entry name" value="HATPase_dom"/>
</dbReference>
<evidence type="ECO:0000313" key="9">
    <source>
        <dbReference type="EMBL" id="SEK69412.1"/>
    </source>
</evidence>
<feature type="transmembrane region" description="Helical" evidence="7">
    <location>
        <begin position="6"/>
        <end position="27"/>
    </location>
</feature>
<keyword evidence="6 7" id="KW-0472">Membrane</keyword>
<dbReference type="Proteomes" id="UP000183894">
    <property type="component" value="Unassembled WGS sequence"/>
</dbReference>
<dbReference type="GO" id="GO:0000155">
    <property type="term" value="F:phosphorelay sensor kinase activity"/>
    <property type="evidence" value="ECO:0007669"/>
    <property type="project" value="InterPro"/>
</dbReference>
<protein>
    <recommendedName>
        <fullName evidence="2">histidine kinase</fullName>
        <ecNumber evidence="2">2.7.13.3</ecNumber>
    </recommendedName>
</protein>
<evidence type="ECO:0000256" key="1">
    <source>
        <dbReference type="ARBA" id="ARBA00000085"/>
    </source>
</evidence>
<dbReference type="AlphaFoldDB" id="A0A1H7J5E9"/>
<dbReference type="CDD" id="cd00082">
    <property type="entry name" value="HisKA"/>
    <property type="match status" value="1"/>
</dbReference>
<name>A0A1H7J5E9_HALLR</name>
<dbReference type="PANTHER" id="PTHR42878">
    <property type="entry name" value="TWO-COMPONENT HISTIDINE KINASE"/>
    <property type="match status" value="1"/>
</dbReference>
<dbReference type="PANTHER" id="PTHR42878:SF15">
    <property type="entry name" value="BACTERIOPHYTOCHROME"/>
    <property type="match status" value="1"/>
</dbReference>
<dbReference type="SUPFAM" id="SSF47384">
    <property type="entry name" value="Homodimeric domain of signal transducing histidine kinase"/>
    <property type="match status" value="1"/>
</dbReference>
<dbReference type="OrthoDB" id="3369at2157"/>
<dbReference type="InterPro" id="IPR003661">
    <property type="entry name" value="HisK_dim/P_dom"/>
</dbReference>